<organism evidence="22 23">
    <name type="scientific">Simplicispira metamorpha</name>
    <dbReference type="NCBI Taxonomy" id="80881"/>
    <lineage>
        <taxon>Bacteria</taxon>
        <taxon>Pseudomonadati</taxon>
        <taxon>Pseudomonadota</taxon>
        <taxon>Betaproteobacteria</taxon>
        <taxon>Burkholderiales</taxon>
        <taxon>Comamonadaceae</taxon>
        <taxon>Simplicispira</taxon>
    </lineage>
</organism>
<evidence type="ECO:0000256" key="17">
    <source>
        <dbReference type="ARBA" id="ARBA00037898"/>
    </source>
</evidence>
<dbReference type="Pfam" id="PF00310">
    <property type="entry name" value="GATase_2"/>
    <property type="match status" value="1"/>
</dbReference>
<gene>
    <name evidence="22" type="ORF">EV674_12714</name>
</gene>
<evidence type="ECO:0000256" key="10">
    <source>
        <dbReference type="ARBA" id="ARBA00022827"/>
    </source>
</evidence>
<evidence type="ECO:0000256" key="19">
    <source>
        <dbReference type="ARBA" id="ARBA00072108"/>
    </source>
</evidence>
<dbReference type="Gene3D" id="3.20.20.70">
    <property type="entry name" value="Aldolase class I"/>
    <property type="match status" value="2"/>
</dbReference>
<comment type="caution">
    <text evidence="22">The sequence shown here is derived from an EMBL/GenBank/DDBJ whole genome shotgun (WGS) entry which is preliminary data.</text>
</comment>
<dbReference type="GO" id="GO:0004355">
    <property type="term" value="F:glutamate synthase (NADPH) activity"/>
    <property type="evidence" value="ECO:0007669"/>
    <property type="project" value="UniProtKB-EC"/>
</dbReference>
<keyword evidence="9" id="KW-0479">Metal-binding</keyword>
<evidence type="ECO:0000256" key="8">
    <source>
        <dbReference type="ARBA" id="ARBA00022643"/>
    </source>
</evidence>
<evidence type="ECO:0000313" key="23">
    <source>
        <dbReference type="Proteomes" id="UP000295182"/>
    </source>
</evidence>
<keyword evidence="14" id="KW-0411">Iron-sulfur</keyword>
<dbReference type="GO" id="GO:0046872">
    <property type="term" value="F:metal ion binding"/>
    <property type="evidence" value="ECO:0007669"/>
    <property type="project" value="UniProtKB-KW"/>
</dbReference>
<comment type="cofactor">
    <cofactor evidence="2">
        <name>[3Fe-4S] cluster</name>
        <dbReference type="ChEBI" id="CHEBI:21137"/>
    </cofactor>
</comment>
<comment type="similarity">
    <text evidence="4">Belongs to the glutamate synthase family.</text>
</comment>
<evidence type="ECO:0000256" key="12">
    <source>
        <dbReference type="ARBA" id="ARBA00023002"/>
    </source>
</evidence>
<evidence type="ECO:0000256" key="7">
    <source>
        <dbReference type="ARBA" id="ARBA00022630"/>
    </source>
</evidence>
<dbReference type="EMBL" id="SLXH01000027">
    <property type="protein sequence ID" value="TCP14954.1"/>
    <property type="molecule type" value="Genomic_DNA"/>
</dbReference>
<dbReference type="Gene3D" id="2.160.20.60">
    <property type="entry name" value="Glutamate synthase, alpha subunit, C-terminal domain"/>
    <property type="match status" value="1"/>
</dbReference>
<reference evidence="22 23" key="1">
    <citation type="submission" date="2019-03" db="EMBL/GenBank/DDBJ databases">
        <title>Genomic Encyclopedia of Type Strains, Phase IV (KMG-IV): sequencing the most valuable type-strain genomes for metagenomic binning, comparative biology and taxonomic classification.</title>
        <authorList>
            <person name="Goeker M."/>
        </authorList>
    </citation>
    <scope>NUCLEOTIDE SEQUENCE [LARGE SCALE GENOMIC DNA]</scope>
    <source>
        <strain evidence="22 23">DSM 1837</strain>
    </source>
</reference>
<comment type="pathway">
    <text evidence="17">Amino-acid biosynthesis; L-glutamate biosynthesis via GLT pathway; L-glutamate from 2-oxoglutarate and L-glutamine (NADP(+) route): step 1/1.</text>
</comment>
<keyword evidence="15" id="KW-0314">Glutamate biosynthesis</keyword>
<keyword evidence="16" id="KW-0003">3Fe-4S</keyword>
<evidence type="ECO:0000256" key="15">
    <source>
        <dbReference type="ARBA" id="ARBA00023164"/>
    </source>
</evidence>
<evidence type="ECO:0000256" key="14">
    <source>
        <dbReference type="ARBA" id="ARBA00023014"/>
    </source>
</evidence>
<protein>
    <recommendedName>
        <fullName evidence="19">Glutamate synthase [NADPH] large chain</fullName>
        <ecNumber evidence="5">1.4.1.13</ecNumber>
    </recommendedName>
    <alternativeName>
        <fullName evidence="20">Glutamate synthase subunit alpha</fullName>
    </alternativeName>
</protein>
<evidence type="ECO:0000256" key="9">
    <source>
        <dbReference type="ARBA" id="ARBA00022723"/>
    </source>
</evidence>
<dbReference type="PROSITE" id="PS51278">
    <property type="entry name" value="GATASE_TYPE_2"/>
    <property type="match status" value="1"/>
</dbReference>
<dbReference type="SUPFAM" id="SSF69336">
    <property type="entry name" value="Alpha subunit of glutamate synthase, C-terminal domain"/>
    <property type="match status" value="1"/>
</dbReference>
<dbReference type="InterPro" id="IPR013785">
    <property type="entry name" value="Aldolase_TIM"/>
</dbReference>
<dbReference type="InterPro" id="IPR036485">
    <property type="entry name" value="Glu_synth_asu_C_sf"/>
</dbReference>
<evidence type="ECO:0000256" key="16">
    <source>
        <dbReference type="ARBA" id="ARBA00023291"/>
    </source>
</evidence>
<evidence type="ECO:0000256" key="3">
    <source>
        <dbReference type="ARBA" id="ARBA00001974"/>
    </source>
</evidence>
<dbReference type="FunFam" id="3.60.20.10:FF:000001">
    <property type="entry name" value="Glutamate synthase, large subunit"/>
    <property type="match status" value="1"/>
</dbReference>
<dbReference type="GO" id="GO:0051538">
    <property type="term" value="F:3 iron, 4 sulfur cluster binding"/>
    <property type="evidence" value="ECO:0007669"/>
    <property type="project" value="UniProtKB-KW"/>
</dbReference>
<dbReference type="SUPFAM" id="SSF56235">
    <property type="entry name" value="N-terminal nucleophile aminohydrolases (Ntn hydrolases)"/>
    <property type="match status" value="1"/>
</dbReference>
<evidence type="ECO:0000313" key="22">
    <source>
        <dbReference type="EMBL" id="TCP14954.1"/>
    </source>
</evidence>
<evidence type="ECO:0000256" key="13">
    <source>
        <dbReference type="ARBA" id="ARBA00023004"/>
    </source>
</evidence>
<dbReference type="PANTHER" id="PTHR11938:SF133">
    <property type="entry name" value="GLUTAMATE SYNTHASE (NADH)"/>
    <property type="match status" value="1"/>
</dbReference>
<evidence type="ECO:0000256" key="5">
    <source>
        <dbReference type="ARBA" id="ARBA00012079"/>
    </source>
</evidence>
<evidence type="ECO:0000256" key="20">
    <source>
        <dbReference type="ARBA" id="ARBA00079921"/>
    </source>
</evidence>
<dbReference type="Gene3D" id="3.60.20.10">
    <property type="entry name" value="Glutamine Phosphoribosylpyrophosphate, subunit 1, domain 1"/>
    <property type="match status" value="1"/>
</dbReference>
<evidence type="ECO:0000256" key="18">
    <source>
        <dbReference type="ARBA" id="ARBA00048151"/>
    </source>
</evidence>
<dbReference type="EC" id="1.4.1.13" evidence="5"/>
<evidence type="ECO:0000256" key="2">
    <source>
        <dbReference type="ARBA" id="ARBA00001927"/>
    </source>
</evidence>
<evidence type="ECO:0000256" key="1">
    <source>
        <dbReference type="ARBA" id="ARBA00001917"/>
    </source>
</evidence>
<dbReference type="Pfam" id="PF04898">
    <property type="entry name" value="Glu_syn_central"/>
    <property type="match status" value="1"/>
</dbReference>
<dbReference type="Pfam" id="PF01493">
    <property type="entry name" value="GXGXG"/>
    <property type="match status" value="1"/>
</dbReference>
<name>A0A4R2N3U2_9BURK</name>
<dbReference type="SUPFAM" id="SSF51395">
    <property type="entry name" value="FMN-linked oxidoreductases"/>
    <property type="match status" value="1"/>
</dbReference>
<sequence>MTTAAEIQHLQQHGLYSSAQEHDACGLGFVAHIKGVKRHDIVTQALKILENIDHRGAVGADPLMGDGAGLLIQIPDQLYREEMARQGVTLPAAGEYGVGMIFLPKEHASRLACEQEMERAIKAEGQVLLGWRDVPVNRDMPMSPTVREKEPLLRQIFIGRGNDVIVQDALERKLYVIRKTASAAIQALKLQHSKEYYVPSMSSRTVVYKGLLLADQVGKYYLDLQDERCVSAIGLVHQRFSTNTFPEWPLAHPYRYVAHNGEINTVKGNYNWMRAREGVMASPVLGPDLQKLYPISFADQSDTATFDNCLELLTMAGYPISQAVMMMIPEPWEQHESMDERRRAFYEYHAPMLEPWDGPASIVFTDGRQIGATLDRNGLRPSRYCVTDDDLVILASESGVLPVPENRIVRKWRLQPGKMLLIDLEQGRMINDDELKANIVNTKPYKQWIENLRVKLDSIPAAPAAALDHADGLALLDRQQAFGYTQEDIKFLMAPMAKNGEEAIGSMGNDSPLAVLSDKNKPLYNYFKQLFAQVTNPPIDPIREAIVMSLHSFIGPKPNLLDINQVNPPMRLEVSQPVLNFADMAKLRGIEQHTQGKFKSVTIDITYPLAWGKEGVEAKLASLCAQAVDAIKGGANILIISDRAVSSTQVAIPALLALSSIHQHLVRGGLRTTAGLVVETGTAREVHHFAVLAGYGAEAVHPYLAMETLADMHKDLSGDLSADKAIYNYVKAIGKGLSKIMSKMGVSTYMSYCGAQLFEAIGINTSTIEQYFTGTASRVGGIGVFEIADEAIRMHKAAFSNDPVLATMLDTGGEYAWRARGEEHMWTPDTIAKLQHSTRANNWNTYKEYAQLVNDQSRRHMTLRGLFEFKIDPAKAIALEEVEPAKDIVKRFATGAMSLGSISTEAHATLAVAMNRIGGKSNTGEGGEDAARYRNELKGIPIKQGDTLKSVIGAANVEVDMPLQDGDSLRSKIKQVASGRFGVTAEYLSSADQIQIKMAQGAKPGEGGQLPGGKVSNYIGKLRHSVPGVGLISPPPHHDIYSIEDLAQLIHDLKNVAPHAGISVKLVSEVGVGTIAAGVAKCKSDHVVIAGHDGGTGASPWSSIKHCGGPWEIGLAETQQTLVLNRLRGRIRVQADGQMKTGRDVAIGALLGADEFGFATAPLVVEGCIMMRKCHLNTCPVGVATQDPVLRQKFSGKPEHVVNYFFFVAEEVRHIMAQLGIRKFDDLVGRTDLLDMRAGIQHWKASGLDFGRLFAQVPVGPEVPRFHVEEQDHNLGHTLDRKLIERCQPAIEKGERVQIMEVARNVNRTVGAMLSGAVTRAHPDGLPDDTIRIQFEGTGGQSFGAFLCNGITLSLIGDANDYTGKGLSGGRIVVRPSLDFRGEAVRNTIVGNTVMYGATSGEAFFSGVAGERFAVRLSGATAVVEGTGDHGCEYMTGGTAVVLGATGRNFAAGMSGGVAYVYDEDGLFETRCNMSMVKLERILPADEQEATVPRAIWHRGQTDEAQLKKLLEDHNRWTGSKRARELLDHWAASRAKFVKVFPTEYKRALSEIHEQKLLEEPSTPAVVAIKKEAKAVR</sequence>
<accession>A0A4R2N3U2</accession>
<evidence type="ECO:0000256" key="11">
    <source>
        <dbReference type="ARBA" id="ARBA00022962"/>
    </source>
</evidence>
<dbReference type="InterPro" id="IPR017932">
    <property type="entry name" value="GATase_2_dom"/>
</dbReference>
<evidence type="ECO:0000256" key="6">
    <source>
        <dbReference type="ARBA" id="ARBA00022605"/>
    </source>
</evidence>
<keyword evidence="13" id="KW-0408">Iron</keyword>
<dbReference type="RefSeq" id="WP_119014035.1">
    <property type="nucleotide sequence ID" value="NZ_QXNC01000026.1"/>
</dbReference>
<keyword evidence="8" id="KW-0288">FMN</keyword>
<dbReference type="Pfam" id="PF01645">
    <property type="entry name" value="Glu_synthase"/>
    <property type="match status" value="1"/>
</dbReference>
<comment type="cofactor">
    <cofactor evidence="3">
        <name>FAD</name>
        <dbReference type="ChEBI" id="CHEBI:57692"/>
    </cofactor>
</comment>
<dbReference type="CDD" id="cd00713">
    <property type="entry name" value="GltS"/>
    <property type="match status" value="1"/>
</dbReference>
<dbReference type="FunFam" id="2.160.20.60:FF:000001">
    <property type="entry name" value="Glutamate synthase, large subunit"/>
    <property type="match status" value="1"/>
</dbReference>
<dbReference type="Proteomes" id="UP000295182">
    <property type="component" value="Unassembled WGS sequence"/>
</dbReference>
<dbReference type="InterPro" id="IPR050711">
    <property type="entry name" value="ET-N_metabolism_enzyme"/>
</dbReference>
<dbReference type="OrthoDB" id="9758182at2"/>
<dbReference type="InterPro" id="IPR006982">
    <property type="entry name" value="Glu_synth_centr_N"/>
</dbReference>
<evidence type="ECO:0000256" key="4">
    <source>
        <dbReference type="ARBA" id="ARBA00009716"/>
    </source>
</evidence>
<proteinExistence type="inferred from homology"/>
<keyword evidence="23" id="KW-1185">Reference proteome</keyword>
<keyword evidence="11" id="KW-0315">Glutamine amidotransferase</keyword>
<dbReference type="GO" id="GO:0019676">
    <property type="term" value="P:ammonia assimilation cycle"/>
    <property type="evidence" value="ECO:0007669"/>
    <property type="project" value="TreeGrafter"/>
</dbReference>
<comment type="catalytic activity">
    <reaction evidence="18">
        <text>2 L-glutamate + NADP(+) = L-glutamine + 2-oxoglutarate + NADPH + H(+)</text>
        <dbReference type="Rhea" id="RHEA:15501"/>
        <dbReference type="ChEBI" id="CHEBI:15378"/>
        <dbReference type="ChEBI" id="CHEBI:16810"/>
        <dbReference type="ChEBI" id="CHEBI:29985"/>
        <dbReference type="ChEBI" id="CHEBI:57783"/>
        <dbReference type="ChEBI" id="CHEBI:58349"/>
        <dbReference type="ChEBI" id="CHEBI:58359"/>
        <dbReference type="EC" id="1.4.1.13"/>
    </reaction>
</comment>
<dbReference type="CDD" id="cd00982">
    <property type="entry name" value="gltB_C"/>
    <property type="match status" value="1"/>
</dbReference>
<keyword evidence="7" id="KW-0285">Flavoprotein</keyword>
<keyword evidence="6" id="KW-0028">Amino-acid biosynthesis</keyword>
<dbReference type="InterPro" id="IPR029055">
    <property type="entry name" value="Ntn_hydrolases_N"/>
</dbReference>
<dbReference type="FunFam" id="3.20.20.70:FF:000031">
    <property type="entry name" value="Glutamate synthase 1 [NADH]"/>
    <property type="match status" value="1"/>
</dbReference>
<dbReference type="CDD" id="cd02808">
    <property type="entry name" value="GltS_FMN"/>
    <property type="match status" value="1"/>
</dbReference>
<dbReference type="InterPro" id="IPR002489">
    <property type="entry name" value="Glu_synth_asu_C"/>
</dbReference>
<dbReference type="InterPro" id="IPR002932">
    <property type="entry name" value="Glu_synthdom"/>
</dbReference>
<keyword evidence="12" id="KW-0560">Oxidoreductase</keyword>
<dbReference type="PANTHER" id="PTHR11938">
    <property type="entry name" value="FAD NADPH DEHYDROGENASE/OXIDOREDUCTASE"/>
    <property type="match status" value="1"/>
</dbReference>
<feature type="domain" description="Glutamine amidotransferase type-2" evidence="21">
    <location>
        <begin position="25"/>
        <end position="425"/>
    </location>
</feature>
<keyword evidence="10" id="KW-0274">FAD</keyword>
<dbReference type="GO" id="GO:0006537">
    <property type="term" value="P:glutamate biosynthetic process"/>
    <property type="evidence" value="ECO:0007669"/>
    <property type="project" value="UniProtKB-KW"/>
</dbReference>
<evidence type="ECO:0000259" key="21">
    <source>
        <dbReference type="PROSITE" id="PS51278"/>
    </source>
</evidence>
<dbReference type="FunFam" id="3.20.20.70:FF:000053">
    <property type="entry name" value="Glutamate synthase large subunit"/>
    <property type="match status" value="1"/>
</dbReference>
<comment type="cofactor">
    <cofactor evidence="1">
        <name>FMN</name>
        <dbReference type="ChEBI" id="CHEBI:58210"/>
    </cofactor>
</comment>